<comment type="caution">
    <text evidence="2">The sequence shown here is derived from an EMBL/GenBank/DDBJ whole genome shotgun (WGS) entry which is preliminary data.</text>
</comment>
<feature type="region of interest" description="Disordered" evidence="1">
    <location>
        <begin position="153"/>
        <end position="176"/>
    </location>
</feature>
<organism evidence="2 3">
    <name type="scientific">Colletotrichum sojae</name>
    <dbReference type="NCBI Taxonomy" id="2175907"/>
    <lineage>
        <taxon>Eukaryota</taxon>
        <taxon>Fungi</taxon>
        <taxon>Dikarya</taxon>
        <taxon>Ascomycota</taxon>
        <taxon>Pezizomycotina</taxon>
        <taxon>Sordariomycetes</taxon>
        <taxon>Hypocreomycetidae</taxon>
        <taxon>Glomerellales</taxon>
        <taxon>Glomerellaceae</taxon>
        <taxon>Colletotrichum</taxon>
        <taxon>Colletotrichum orchidearum species complex</taxon>
    </lineage>
</organism>
<dbReference type="Proteomes" id="UP000652219">
    <property type="component" value="Unassembled WGS sequence"/>
</dbReference>
<proteinExistence type="predicted"/>
<dbReference type="AlphaFoldDB" id="A0A8H6MXF2"/>
<gene>
    <name evidence="2" type="ORF">CSOJ01_05518</name>
</gene>
<sequence>MSPPRQRVYRCAATTIADLGSGSDYDVRLVPVGTEADVRLRLCSRGRVKDCAAYYATDMVEGSRRQSRDYEDDTQHRNATQRSIFRCEQEEPVVCVLWYRAVASFRVRHDAPRGDNTMANKTRGVVWQYGRGGGVRGVHTPMSVRMTAPLRLGDAKMRPTVTGQQERQEHPPPPQH</sequence>
<reference evidence="2 3" key="1">
    <citation type="journal article" date="2020" name="Phytopathology">
        <title>Genome Sequence Resources of Colletotrichum truncatum, C. plurivorum, C. musicola, and C. sojae: Four Species Pathogenic to Soybean (Glycine max).</title>
        <authorList>
            <person name="Rogerio F."/>
            <person name="Boufleur T.R."/>
            <person name="Ciampi-Guillardi M."/>
            <person name="Sukno S.A."/>
            <person name="Thon M.R."/>
            <person name="Massola Junior N.S."/>
            <person name="Baroncelli R."/>
        </authorList>
    </citation>
    <scope>NUCLEOTIDE SEQUENCE [LARGE SCALE GENOMIC DNA]</scope>
    <source>
        <strain evidence="2 3">LFN0009</strain>
    </source>
</reference>
<name>A0A8H6MXF2_9PEZI</name>
<dbReference type="EMBL" id="WIGN01000070">
    <property type="protein sequence ID" value="KAF6811790.1"/>
    <property type="molecule type" value="Genomic_DNA"/>
</dbReference>
<keyword evidence="3" id="KW-1185">Reference proteome</keyword>
<evidence type="ECO:0000313" key="3">
    <source>
        <dbReference type="Proteomes" id="UP000652219"/>
    </source>
</evidence>
<accession>A0A8H6MXF2</accession>
<evidence type="ECO:0000313" key="2">
    <source>
        <dbReference type="EMBL" id="KAF6811790.1"/>
    </source>
</evidence>
<evidence type="ECO:0000256" key="1">
    <source>
        <dbReference type="SAM" id="MobiDB-lite"/>
    </source>
</evidence>
<protein>
    <submittedName>
        <fullName evidence="2">Uncharacterized protein</fullName>
    </submittedName>
</protein>